<protein>
    <submittedName>
        <fullName evidence="1">Uncharacterized protein</fullName>
    </submittedName>
</protein>
<comment type="caution">
    <text evidence="1">The sequence shown here is derived from an EMBL/GenBank/DDBJ whole genome shotgun (WGS) entry which is preliminary data.</text>
</comment>
<dbReference type="EMBL" id="JNGW01000112">
    <property type="protein sequence ID" value="KDR51381.1"/>
    <property type="molecule type" value="Genomic_DNA"/>
</dbReference>
<gene>
    <name evidence="1" type="ORF">HMPREF1991_02607</name>
</gene>
<evidence type="ECO:0000313" key="1">
    <source>
        <dbReference type="EMBL" id="KDR51381.1"/>
    </source>
</evidence>
<evidence type="ECO:0000313" key="2">
    <source>
        <dbReference type="Proteomes" id="UP000027442"/>
    </source>
</evidence>
<dbReference type="Proteomes" id="UP000027442">
    <property type="component" value="Unassembled WGS sequence"/>
</dbReference>
<dbReference type="HOGENOM" id="CLU_3274525_0_0_10"/>
<name>A0A069QNF8_HOYLO</name>
<sequence>MTISCLYCANYRVAVGLLVEGRVGSESYLPCLSGASNPTRP</sequence>
<accession>A0A069QNF8</accession>
<proteinExistence type="predicted"/>
<dbReference type="PATRIC" id="fig|1122985.7.peg.2696"/>
<dbReference type="AlphaFoldDB" id="A0A069QNF8"/>
<keyword evidence="2" id="KW-1185">Reference proteome</keyword>
<reference evidence="1 2" key="1">
    <citation type="submission" date="2013-08" db="EMBL/GenBank/DDBJ databases">
        <authorList>
            <person name="Weinstock G."/>
            <person name="Sodergren E."/>
            <person name="Wylie T."/>
            <person name="Fulton L."/>
            <person name="Fulton R."/>
            <person name="Fronick C."/>
            <person name="O'Laughlin M."/>
            <person name="Godfrey J."/>
            <person name="Miner T."/>
            <person name="Herter B."/>
            <person name="Appelbaum E."/>
            <person name="Cordes M."/>
            <person name="Lek S."/>
            <person name="Wollam A."/>
            <person name="Pepin K.H."/>
            <person name="Palsikar V.B."/>
            <person name="Mitreva M."/>
            <person name="Wilson R.K."/>
        </authorList>
    </citation>
    <scope>NUCLEOTIDE SEQUENCE [LARGE SCALE GENOMIC DNA]</scope>
    <source>
        <strain evidence="1 2">ATCC 15930</strain>
    </source>
</reference>
<organism evidence="1 2">
    <name type="scientific">Hoylesella loescheii DSM 19665 = JCM 12249 = ATCC 15930</name>
    <dbReference type="NCBI Taxonomy" id="1122985"/>
    <lineage>
        <taxon>Bacteria</taxon>
        <taxon>Pseudomonadati</taxon>
        <taxon>Bacteroidota</taxon>
        <taxon>Bacteroidia</taxon>
        <taxon>Bacteroidales</taxon>
        <taxon>Prevotellaceae</taxon>
        <taxon>Hoylesella</taxon>
    </lineage>
</organism>